<dbReference type="SUPFAM" id="SSF53850">
    <property type="entry name" value="Periplasmic binding protein-like II"/>
    <property type="match status" value="1"/>
</dbReference>
<accession>A0A7W5FKH2</accession>
<dbReference type="AlphaFoldDB" id="A0A7W5FKH2"/>
<evidence type="ECO:0000313" key="8">
    <source>
        <dbReference type="Proteomes" id="UP000570361"/>
    </source>
</evidence>
<keyword evidence="1" id="KW-1003">Cell membrane</keyword>
<dbReference type="Gene3D" id="3.40.190.10">
    <property type="entry name" value="Periplasmic binding protein-like II"/>
    <property type="match status" value="2"/>
</dbReference>
<dbReference type="PANTHER" id="PTHR43649:SF33">
    <property type="entry name" value="POLYGALACTURONAN_RHAMNOGALACTURONAN-BINDING PROTEIN YTCQ"/>
    <property type="match status" value="1"/>
</dbReference>
<organism evidence="7 8">
    <name type="scientific">Paenibacillus phyllosphaerae</name>
    <dbReference type="NCBI Taxonomy" id="274593"/>
    <lineage>
        <taxon>Bacteria</taxon>
        <taxon>Bacillati</taxon>
        <taxon>Bacillota</taxon>
        <taxon>Bacilli</taxon>
        <taxon>Bacillales</taxon>
        <taxon>Paenibacillaceae</taxon>
        <taxon>Paenibacillus</taxon>
    </lineage>
</organism>
<dbReference type="CDD" id="cd13580">
    <property type="entry name" value="PBP2_AlgQ_like_1"/>
    <property type="match status" value="1"/>
</dbReference>
<keyword evidence="8" id="KW-1185">Reference proteome</keyword>
<dbReference type="InterPro" id="IPR006059">
    <property type="entry name" value="SBP"/>
</dbReference>
<dbReference type="EMBL" id="JACHXK010000001">
    <property type="protein sequence ID" value="MBB3108043.1"/>
    <property type="molecule type" value="Genomic_DNA"/>
</dbReference>
<reference evidence="7 8" key="1">
    <citation type="submission" date="2020-08" db="EMBL/GenBank/DDBJ databases">
        <title>Genomic Encyclopedia of Type Strains, Phase III (KMG-III): the genomes of soil and plant-associated and newly described type strains.</title>
        <authorList>
            <person name="Whitman W."/>
        </authorList>
    </citation>
    <scope>NUCLEOTIDE SEQUENCE [LARGE SCALE GENOMIC DNA]</scope>
    <source>
        <strain evidence="7 8">CECT 5862</strain>
    </source>
</reference>
<dbReference type="PROSITE" id="PS51257">
    <property type="entry name" value="PROKAR_LIPOPROTEIN"/>
    <property type="match status" value="1"/>
</dbReference>
<name>A0A7W5FKH2_9BACL</name>
<comment type="caution">
    <text evidence="7">The sequence shown here is derived from an EMBL/GenBank/DDBJ whole genome shotgun (WGS) entry which is preliminary data.</text>
</comment>
<keyword evidence="4" id="KW-0564">Palmitate</keyword>
<evidence type="ECO:0000256" key="3">
    <source>
        <dbReference type="ARBA" id="ARBA00023136"/>
    </source>
</evidence>
<protein>
    <submittedName>
        <fullName evidence="7">Putative aldouronate transport system substrate-binding protein</fullName>
    </submittedName>
</protein>
<gene>
    <name evidence="7" type="ORF">FHS18_000071</name>
</gene>
<evidence type="ECO:0000256" key="6">
    <source>
        <dbReference type="SAM" id="SignalP"/>
    </source>
</evidence>
<keyword evidence="3" id="KW-0472">Membrane</keyword>
<evidence type="ECO:0000313" key="7">
    <source>
        <dbReference type="EMBL" id="MBB3108043.1"/>
    </source>
</evidence>
<proteinExistence type="predicted"/>
<evidence type="ECO:0000256" key="2">
    <source>
        <dbReference type="ARBA" id="ARBA00022729"/>
    </source>
</evidence>
<sequence length="546" mass="61435">MRYPVVKKVKLMLAAFLSIQLLSACEDNTNEAPEMMYQDKGLDKYDPPIELSFVREGDDDLIKALPGETIADNRWTRLYEEILGIRIKYDWIEQGDLYRQKLGVALASGHIPDVVKVNAEQLRSLSNQGMIQDLTDVYDTYASPLTKEILSQEGTGPFDSATIDGKLMAIPDTNASIEGAKYLWIRTDWMDRLGLKPPRTISDVLTISKAFTEKDPDMNGIDDTFGLALTQYLWDPVMGIGGFMAGYDAYPTMWIKDDAGKIVYGGIQPQVKEVLQQLQAMYRDGQIDSDFGFKDGVQEAKLIAAGKIGMFYGEQWGSFLAQSSRNDGSIAAEWQAFPIVSRSGAAPKVPLPFSTYQYYAVKKGYEHPEAVVKLFNLHLEKNWGETAEYETYYSTPQPVWKLSPVTPYPLMKNLEAFRQLEEARLTGNASVLKDEAKAISKNIEVYKAKGPDSESGWGWERTYGPMGAFAVLEQYIKDGQLLYESFVGAPTATMIEKKTVLDNLQIEVFTNIILGRPIQEFDQFVEEWRKLGGDKMTAEVNQVRSR</sequence>
<feature type="signal peptide" evidence="6">
    <location>
        <begin position="1"/>
        <end position="23"/>
    </location>
</feature>
<keyword evidence="5" id="KW-0449">Lipoprotein</keyword>
<keyword evidence="2 6" id="KW-0732">Signal</keyword>
<feature type="chain" id="PRO_5039139310" evidence="6">
    <location>
        <begin position="24"/>
        <end position="546"/>
    </location>
</feature>
<dbReference type="InterPro" id="IPR050490">
    <property type="entry name" value="Bact_solute-bd_prot1"/>
</dbReference>
<evidence type="ECO:0000256" key="5">
    <source>
        <dbReference type="ARBA" id="ARBA00023288"/>
    </source>
</evidence>
<dbReference type="PANTHER" id="PTHR43649">
    <property type="entry name" value="ARABINOSE-BINDING PROTEIN-RELATED"/>
    <property type="match status" value="1"/>
</dbReference>
<dbReference type="Proteomes" id="UP000570361">
    <property type="component" value="Unassembled WGS sequence"/>
</dbReference>
<dbReference type="Pfam" id="PF01547">
    <property type="entry name" value="SBP_bac_1"/>
    <property type="match status" value="1"/>
</dbReference>
<evidence type="ECO:0000256" key="4">
    <source>
        <dbReference type="ARBA" id="ARBA00023139"/>
    </source>
</evidence>
<evidence type="ECO:0000256" key="1">
    <source>
        <dbReference type="ARBA" id="ARBA00022475"/>
    </source>
</evidence>